<dbReference type="PANTHER" id="PTHR31286:SF163">
    <property type="entry name" value="ZINC KNUCKLE CX2CX4HX4C DOMAIN-CONTAINING PROTEIN"/>
    <property type="match status" value="1"/>
</dbReference>
<dbReference type="InterPro" id="IPR025558">
    <property type="entry name" value="DUF4283"/>
</dbReference>
<dbReference type="AlphaFoldDB" id="A0A565BVD3"/>
<proteinExistence type="predicted"/>
<feature type="compositionally biased region" description="Basic and acidic residues" evidence="1">
    <location>
        <begin position="246"/>
        <end position="268"/>
    </location>
</feature>
<accession>A0A565BVD3</accession>
<feature type="domain" description="DUF4283" evidence="2">
    <location>
        <begin position="32"/>
        <end position="116"/>
    </location>
</feature>
<name>A0A565BVD3_9BRAS</name>
<feature type="region of interest" description="Disordered" evidence="1">
    <location>
        <begin position="215"/>
        <end position="284"/>
    </location>
</feature>
<evidence type="ECO:0000259" key="2">
    <source>
        <dbReference type="Pfam" id="PF14111"/>
    </source>
</evidence>
<evidence type="ECO:0000256" key="1">
    <source>
        <dbReference type="SAM" id="MobiDB-lite"/>
    </source>
</evidence>
<sequence>MAFLGKLIGSEHERKNPASLQLPPIDKELVMKKFEKTVVGRVLNLEAQERRVKALIAFLPLVWKCEGRVQGVEMERGKFHFRFKEESDLQYVMENRPYHFDEWMNAIERWVPTVRPDFPVSIPFWIEIRDLMDQHCYERTVNSIGKDLGELMDWKVIEPYPLVRVMVQCDAPLIRRRETISDTEELIVIRFEYLKIQNFCKRCQRLSHDTRVCPERVGAQKQQRDSHRDLNQRRDAKEDRRRKKAPRAETAKPEQHYDGNTRNEDPKLMDMASTSKNKSVKKVFDKSEENLAAVGTTAKRPGEEQLLEKMTDGGRAGWYQRSEEEAVTVKQTNEHVRV</sequence>
<comment type="caution">
    <text evidence="3">The sequence shown here is derived from an EMBL/GenBank/DDBJ whole genome shotgun (WGS) entry which is preliminary data.</text>
</comment>
<dbReference type="OrthoDB" id="1745573at2759"/>
<evidence type="ECO:0000313" key="3">
    <source>
        <dbReference type="EMBL" id="VVB05290.1"/>
    </source>
</evidence>
<dbReference type="Pfam" id="PF14111">
    <property type="entry name" value="DUF4283"/>
    <property type="match status" value="1"/>
</dbReference>
<dbReference type="Proteomes" id="UP000489600">
    <property type="component" value="Unassembled WGS sequence"/>
</dbReference>
<feature type="compositionally biased region" description="Basic and acidic residues" evidence="1">
    <location>
        <begin position="222"/>
        <end position="239"/>
    </location>
</feature>
<dbReference type="EMBL" id="CABITT030000005">
    <property type="protein sequence ID" value="VVB05290.1"/>
    <property type="molecule type" value="Genomic_DNA"/>
</dbReference>
<reference evidence="3" key="1">
    <citation type="submission" date="2019-07" db="EMBL/GenBank/DDBJ databases">
        <authorList>
            <person name="Dittberner H."/>
        </authorList>
    </citation>
    <scope>NUCLEOTIDE SEQUENCE [LARGE SCALE GENOMIC DNA]</scope>
</reference>
<evidence type="ECO:0000313" key="4">
    <source>
        <dbReference type="Proteomes" id="UP000489600"/>
    </source>
</evidence>
<gene>
    <name evidence="3" type="ORF">ANE_LOCUS15734</name>
</gene>
<dbReference type="PANTHER" id="PTHR31286">
    <property type="entry name" value="GLYCINE-RICH CELL WALL STRUCTURAL PROTEIN 1.8-LIKE"/>
    <property type="match status" value="1"/>
</dbReference>
<organism evidence="3 4">
    <name type="scientific">Arabis nemorensis</name>
    <dbReference type="NCBI Taxonomy" id="586526"/>
    <lineage>
        <taxon>Eukaryota</taxon>
        <taxon>Viridiplantae</taxon>
        <taxon>Streptophyta</taxon>
        <taxon>Embryophyta</taxon>
        <taxon>Tracheophyta</taxon>
        <taxon>Spermatophyta</taxon>
        <taxon>Magnoliopsida</taxon>
        <taxon>eudicotyledons</taxon>
        <taxon>Gunneridae</taxon>
        <taxon>Pentapetalae</taxon>
        <taxon>rosids</taxon>
        <taxon>malvids</taxon>
        <taxon>Brassicales</taxon>
        <taxon>Brassicaceae</taxon>
        <taxon>Arabideae</taxon>
        <taxon>Arabis</taxon>
    </lineage>
</organism>
<protein>
    <recommendedName>
        <fullName evidence="2">DUF4283 domain-containing protein</fullName>
    </recommendedName>
</protein>
<keyword evidence="4" id="KW-1185">Reference proteome</keyword>
<dbReference type="InterPro" id="IPR040256">
    <property type="entry name" value="At4g02000-like"/>
</dbReference>